<feature type="domain" description="UNC-45/Cro1/She4 central" evidence="5">
    <location>
        <begin position="6"/>
        <end position="103"/>
    </location>
</feature>
<dbReference type="Proteomes" id="UP000887565">
    <property type="component" value="Unplaced"/>
</dbReference>
<dbReference type="WBParaSite" id="nRc.2.0.1.t19902-RA">
    <property type="protein sequence ID" value="nRc.2.0.1.t19902-RA"/>
    <property type="gene ID" value="nRc.2.0.1.g19902"/>
</dbReference>
<keyword evidence="4" id="KW-1133">Transmembrane helix</keyword>
<dbReference type="GO" id="GO:0051879">
    <property type="term" value="F:Hsp90 protein binding"/>
    <property type="evidence" value="ECO:0007669"/>
    <property type="project" value="TreeGrafter"/>
</dbReference>
<accession>A0A915J2I0</accession>
<comment type="subcellular location">
    <subcellularLocation>
        <location evidence="1">Cytoplasm</location>
    </subcellularLocation>
</comment>
<dbReference type="InterPro" id="IPR011989">
    <property type="entry name" value="ARM-like"/>
</dbReference>
<dbReference type="Pfam" id="PF11701">
    <property type="entry name" value="UNC45-central"/>
    <property type="match status" value="1"/>
</dbReference>
<evidence type="ECO:0000256" key="1">
    <source>
        <dbReference type="ARBA" id="ARBA00004496"/>
    </source>
</evidence>
<name>A0A915J2I0_ROMCU</name>
<feature type="compositionally biased region" description="Basic and acidic residues" evidence="3">
    <location>
        <begin position="313"/>
        <end position="324"/>
    </location>
</feature>
<dbReference type="OMA" id="AMHEDPE"/>
<evidence type="ECO:0000259" key="5">
    <source>
        <dbReference type="Pfam" id="PF11701"/>
    </source>
</evidence>
<feature type="transmembrane region" description="Helical" evidence="4">
    <location>
        <begin position="12"/>
        <end position="33"/>
    </location>
</feature>
<dbReference type="GO" id="GO:0005737">
    <property type="term" value="C:cytoplasm"/>
    <property type="evidence" value="ECO:0007669"/>
    <property type="project" value="UniProtKB-SubCell"/>
</dbReference>
<dbReference type="PANTHER" id="PTHR45994:SF1">
    <property type="entry name" value="FI21225P1"/>
    <property type="match status" value="1"/>
</dbReference>
<reference evidence="7" key="1">
    <citation type="submission" date="2022-11" db="UniProtKB">
        <authorList>
            <consortium name="WormBaseParasite"/>
        </authorList>
    </citation>
    <scope>IDENTIFICATION</scope>
</reference>
<evidence type="ECO:0000256" key="2">
    <source>
        <dbReference type="ARBA" id="ARBA00022490"/>
    </source>
</evidence>
<organism evidence="6 7">
    <name type="scientific">Romanomermis culicivorax</name>
    <name type="common">Nematode worm</name>
    <dbReference type="NCBI Taxonomy" id="13658"/>
    <lineage>
        <taxon>Eukaryota</taxon>
        <taxon>Metazoa</taxon>
        <taxon>Ecdysozoa</taxon>
        <taxon>Nematoda</taxon>
        <taxon>Enoplea</taxon>
        <taxon>Dorylaimia</taxon>
        <taxon>Mermithida</taxon>
        <taxon>Mermithoidea</taxon>
        <taxon>Mermithidae</taxon>
        <taxon>Romanomermis</taxon>
    </lineage>
</organism>
<evidence type="ECO:0000313" key="7">
    <source>
        <dbReference type="WBParaSite" id="nRc.2.0.1.t19902-RA"/>
    </source>
</evidence>
<keyword evidence="2" id="KW-0963">Cytoplasm</keyword>
<dbReference type="PANTHER" id="PTHR45994">
    <property type="entry name" value="FI21225P1"/>
    <property type="match status" value="1"/>
</dbReference>
<keyword evidence="6" id="KW-1185">Reference proteome</keyword>
<feature type="region of interest" description="Disordered" evidence="3">
    <location>
        <begin position="305"/>
        <end position="324"/>
    </location>
</feature>
<dbReference type="Gene3D" id="1.25.10.10">
    <property type="entry name" value="Leucine-rich Repeat Variant"/>
    <property type="match status" value="3"/>
</dbReference>
<evidence type="ECO:0000256" key="4">
    <source>
        <dbReference type="SAM" id="Phobius"/>
    </source>
</evidence>
<protein>
    <submittedName>
        <fullName evidence="7">UNC-45/Cro1/She4 central domain-containing protein</fullName>
    </submittedName>
</protein>
<keyword evidence="4" id="KW-0812">Transmembrane</keyword>
<dbReference type="InterPro" id="IPR016024">
    <property type="entry name" value="ARM-type_fold"/>
</dbReference>
<proteinExistence type="predicted"/>
<keyword evidence="4" id="KW-0472">Membrane</keyword>
<sequence length="623" mass="69385">MSQNPMTDERRIEVLSCLTTLLLGPFDVGISLVTNNNVTKMMFEMAASGVELSQMVAAEAIVQTASKRERCSTIIASGIPILKKLYDSPNDNIKARALVGLCKCAASSGSDASMKPMAEGATIKLALACKKFLLSNSRDPDIKRWAAEGLSYLSLDAEVKEFIVEDEALIRALVELAKRVGSLCVFGVASIFVNLTNSYEKPNPEPELVKLAKFSKHHVPEEHPKDAQSYVNRRIEMLVKEGATSACVAISTTDSVQCQELLASMCEIVMYRVIMRPNATNCNYEGKYNIILYKPLVNDSVTQNAERSWSKSTKGDKEQKTEGDKKERKALCAFTIAEKHRGVVVQEGGAKLLIKLATGHATEQGKIHAAHGIAKIGVTMNPEIAFPGQRCYEAVRPLVSLLSVNRTGLQNYEALLALTNLSSMSDSVRKRIFKDKSIPLIEEYWFMQDHAELRAAAAELLYNMLLCDDVYELVSTPGNDRLKLWLLYSAEEEDLRLARASTAGLWLLTRKPENCKRFISEVEKWADFFKDIITRDDTIIQQRGVAALANILESSIDVAASIVRTDLIDYLIVISKLEDKKRLESKKEALRAVQAAEKWELIKPSERELYERKHNISTIPEDA</sequence>
<dbReference type="AlphaFoldDB" id="A0A915J2I0"/>
<dbReference type="SUPFAM" id="SSF48371">
    <property type="entry name" value="ARM repeat"/>
    <property type="match status" value="1"/>
</dbReference>
<evidence type="ECO:0000313" key="6">
    <source>
        <dbReference type="Proteomes" id="UP000887565"/>
    </source>
</evidence>
<dbReference type="InterPro" id="IPR024660">
    <property type="entry name" value="UCS_central_dom"/>
</dbReference>
<evidence type="ECO:0000256" key="3">
    <source>
        <dbReference type="SAM" id="MobiDB-lite"/>
    </source>
</evidence>